<dbReference type="EMBL" id="QEFC01002145">
    <property type="protein sequence ID" value="KAE9454129.1"/>
    <property type="molecule type" value="Genomic_DNA"/>
</dbReference>
<proteinExistence type="inferred from homology"/>
<feature type="transmembrane region" description="Helical" evidence="2">
    <location>
        <begin position="140"/>
        <end position="162"/>
    </location>
</feature>
<evidence type="ECO:0000256" key="2">
    <source>
        <dbReference type="SAM" id="Phobius"/>
    </source>
</evidence>
<accession>A0A6A4LFP6</accession>
<evidence type="ECO:0008006" key="5">
    <source>
        <dbReference type="Google" id="ProtNLM"/>
    </source>
</evidence>
<name>A0A6A4LFP6_9ERIC</name>
<feature type="transmembrane region" description="Helical" evidence="2">
    <location>
        <begin position="243"/>
        <end position="264"/>
    </location>
</feature>
<dbReference type="AlphaFoldDB" id="A0A6A4LFP6"/>
<dbReference type="Pfam" id="PF01554">
    <property type="entry name" value="MatE"/>
    <property type="match status" value="1"/>
</dbReference>
<keyword evidence="4" id="KW-1185">Reference proteome</keyword>
<comment type="caution">
    <text evidence="3">The sequence shown here is derived from an EMBL/GenBank/DDBJ whole genome shotgun (WGS) entry which is preliminary data.</text>
</comment>
<feature type="transmembrane region" description="Helical" evidence="2">
    <location>
        <begin position="213"/>
        <end position="237"/>
    </location>
</feature>
<evidence type="ECO:0000256" key="1">
    <source>
        <dbReference type="ARBA" id="ARBA00010199"/>
    </source>
</evidence>
<keyword evidence="2" id="KW-0472">Membrane</keyword>
<reference evidence="3 4" key="1">
    <citation type="journal article" date="2019" name="Genome Biol. Evol.">
        <title>The Rhododendron genome and chromosomal organization provide insight into shared whole-genome duplications across the heath family (Ericaceae).</title>
        <authorList>
            <person name="Soza V.L."/>
            <person name="Lindsley D."/>
            <person name="Waalkes A."/>
            <person name="Ramage E."/>
            <person name="Patwardhan R.P."/>
            <person name="Burton J.N."/>
            <person name="Adey A."/>
            <person name="Kumar A."/>
            <person name="Qiu R."/>
            <person name="Shendure J."/>
            <person name="Hall B."/>
        </authorList>
    </citation>
    <scope>NUCLEOTIDE SEQUENCE [LARGE SCALE GENOMIC DNA]</scope>
    <source>
        <strain evidence="3">RSF 1966-606</strain>
    </source>
</reference>
<dbReference type="GO" id="GO:0016020">
    <property type="term" value="C:membrane"/>
    <property type="evidence" value="ECO:0007669"/>
    <property type="project" value="InterPro"/>
</dbReference>
<feature type="non-terminal residue" evidence="3">
    <location>
        <position position="1"/>
    </location>
</feature>
<evidence type="ECO:0000313" key="3">
    <source>
        <dbReference type="EMBL" id="KAE9454129.1"/>
    </source>
</evidence>
<comment type="similarity">
    <text evidence="1">Belongs to the multi antimicrobial extrusion (MATE) (TC 2.A.66.1) family.</text>
</comment>
<evidence type="ECO:0000313" key="4">
    <source>
        <dbReference type="Proteomes" id="UP000428333"/>
    </source>
</evidence>
<keyword evidence="2" id="KW-0812">Transmembrane</keyword>
<dbReference type="InterPro" id="IPR002528">
    <property type="entry name" value="MATE_fam"/>
</dbReference>
<gene>
    <name evidence="3" type="ORF">C3L33_13969</name>
</gene>
<dbReference type="GO" id="GO:0015297">
    <property type="term" value="F:antiporter activity"/>
    <property type="evidence" value="ECO:0007669"/>
    <property type="project" value="InterPro"/>
</dbReference>
<sequence>MEETSSTQPLLSPSRYVDLRGTRSSTFLSSSSFVADEADIKPIRNVRDFFAAFLLESKKLWYLAAPAIFTTVCNYSLGAITQVFAGHVGAIELAAVSVENSVIAGFSMGLLNAELSVDALSICVRVSNELGSAHPATAKFSVLVATVTSFLVGLVIALVLIIARKQYPNLFSNSTEVKQLVYSLTVTLGINIVINSIQPTLSGVAIGAGWQAYVAYVNVGCYYFFGIPLGLGLGYAADMGVSGIWDGMLAGTALQTCILFWMIYRTNWNKEACIAGDRIKQWGGTVDLPKETDVENEAR</sequence>
<dbReference type="Proteomes" id="UP000428333">
    <property type="component" value="Linkage Group LG08"/>
</dbReference>
<dbReference type="PANTHER" id="PTHR11206">
    <property type="entry name" value="MULTIDRUG RESISTANCE PROTEIN"/>
    <property type="match status" value="1"/>
</dbReference>
<organism evidence="3 4">
    <name type="scientific">Rhododendron williamsianum</name>
    <dbReference type="NCBI Taxonomy" id="262921"/>
    <lineage>
        <taxon>Eukaryota</taxon>
        <taxon>Viridiplantae</taxon>
        <taxon>Streptophyta</taxon>
        <taxon>Embryophyta</taxon>
        <taxon>Tracheophyta</taxon>
        <taxon>Spermatophyta</taxon>
        <taxon>Magnoliopsida</taxon>
        <taxon>eudicotyledons</taxon>
        <taxon>Gunneridae</taxon>
        <taxon>Pentapetalae</taxon>
        <taxon>asterids</taxon>
        <taxon>Ericales</taxon>
        <taxon>Ericaceae</taxon>
        <taxon>Ericoideae</taxon>
        <taxon>Rhodoreae</taxon>
        <taxon>Rhododendron</taxon>
    </lineage>
</organism>
<protein>
    <recommendedName>
        <fullName evidence="5">Polysaccharide biosynthesis protein C-terminal domain-containing protein</fullName>
    </recommendedName>
</protein>
<dbReference type="GO" id="GO:0042910">
    <property type="term" value="F:xenobiotic transmembrane transporter activity"/>
    <property type="evidence" value="ECO:0007669"/>
    <property type="project" value="InterPro"/>
</dbReference>
<dbReference type="OrthoDB" id="2126698at2759"/>
<keyword evidence="2" id="KW-1133">Transmembrane helix</keyword>
<feature type="transmembrane region" description="Helical" evidence="2">
    <location>
        <begin position="182"/>
        <end position="201"/>
    </location>
</feature>